<sequence length="100" mass="11461">MNTNQVMNLKKIMVNFDRDFSLSEQLYDRHVELIEATNSAGMDESFNRALIRMGVRADVLRAAQESEEFEELMDSFKRELTGVIARMDLADRIDSGRDAA</sequence>
<name>A0A485ATR1_KLUCR</name>
<keyword evidence="2" id="KW-1185">Reference proteome</keyword>
<gene>
    <name evidence="1" type="ORF">NCTC12993_03072</name>
</gene>
<reference evidence="1 2" key="1">
    <citation type="submission" date="2019-03" db="EMBL/GenBank/DDBJ databases">
        <authorList>
            <consortium name="Pathogen Informatics"/>
        </authorList>
    </citation>
    <scope>NUCLEOTIDE SEQUENCE [LARGE SCALE GENOMIC DNA]</scope>
    <source>
        <strain evidence="1 2">NCTC12993</strain>
    </source>
</reference>
<accession>A0A485ATR1</accession>
<dbReference type="EMBL" id="CAADJD010000018">
    <property type="protein sequence ID" value="VFS64080.1"/>
    <property type="molecule type" value="Genomic_DNA"/>
</dbReference>
<evidence type="ECO:0000313" key="1">
    <source>
        <dbReference type="EMBL" id="VFS64080.1"/>
    </source>
</evidence>
<evidence type="ECO:0000313" key="2">
    <source>
        <dbReference type="Proteomes" id="UP000401081"/>
    </source>
</evidence>
<organism evidence="1 2">
    <name type="scientific">Kluyvera cryocrescens</name>
    <name type="common">Kluyvera citrophila</name>
    <dbReference type="NCBI Taxonomy" id="580"/>
    <lineage>
        <taxon>Bacteria</taxon>
        <taxon>Pseudomonadati</taxon>
        <taxon>Pseudomonadota</taxon>
        <taxon>Gammaproteobacteria</taxon>
        <taxon>Enterobacterales</taxon>
        <taxon>Enterobacteriaceae</taxon>
        <taxon>Kluyvera</taxon>
    </lineage>
</organism>
<dbReference type="Proteomes" id="UP000401081">
    <property type="component" value="Unassembled WGS sequence"/>
</dbReference>
<protein>
    <submittedName>
        <fullName evidence="1">Uncharacterized protein</fullName>
    </submittedName>
</protein>
<proteinExistence type="predicted"/>
<dbReference type="AlphaFoldDB" id="A0A485ATR1"/>